<dbReference type="InterPro" id="IPR011330">
    <property type="entry name" value="Glyco_hydro/deAcase_b/a-brl"/>
</dbReference>
<dbReference type="EMBL" id="JAEFCI010011315">
    <property type="protein sequence ID" value="KAG5456696.1"/>
    <property type="molecule type" value="Genomic_DNA"/>
</dbReference>
<evidence type="ECO:0000259" key="3">
    <source>
        <dbReference type="PROSITE" id="PS51677"/>
    </source>
</evidence>
<dbReference type="GO" id="GO:0005975">
    <property type="term" value="P:carbohydrate metabolic process"/>
    <property type="evidence" value="ECO:0007669"/>
    <property type="project" value="InterPro"/>
</dbReference>
<dbReference type="InterPro" id="IPR050248">
    <property type="entry name" value="Polysacc_deacetylase_ArnD"/>
</dbReference>
<protein>
    <recommendedName>
        <fullName evidence="3">NodB homology domain-containing protein</fullName>
    </recommendedName>
</protein>
<dbReference type="OrthoDB" id="5547340at2759"/>
<dbReference type="Gene3D" id="3.20.20.370">
    <property type="entry name" value="Glycoside hydrolase/deacetylase"/>
    <property type="match status" value="1"/>
</dbReference>
<dbReference type="PANTHER" id="PTHR10587">
    <property type="entry name" value="GLYCOSYL TRANSFERASE-RELATED"/>
    <property type="match status" value="1"/>
</dbReference>
<reference evidence="4 5" key="1">
    <citation type="journal article" name="Sci. Rep.">
        <title>Genome-scale phylogenetic analyses confirm Olpidium as the closest living zoosporic fungus to the non-flagellated, terrestrial fungi.</title>
        <authorList>
            <person name="Chang Y."/>
            <person name="Rochon D."/>
            <person name="Sekimoto S."/>
            <person name="Wang Y."/>
            <person name="Chovatia M."/>
            <person name="Sandor L."/>
            <person name="Salamov A."/>
            <person name="Grigoriev I.V."/>
            <person name="Stajich J.E."/>
            <person name="Spatafora J.W."/>
        </authorList>
    </citation>
    <scope>NUCLEOTIDE SEQUENCE [LARGE SCALE GENOMIC DNA]</scope>
    <source>
        <strain evidence="4">S191</strain>
    </source>
</reference>
<dbReference type="Proteomes" id="UP000673691">
    <property type="component" value="Unassembled WGS sequence"/>
</dbReference>
<keyword evidence="1" id="KW-0479">Metal-binding</keyword>
<keyword evidence="2" id="KW-0378">Hydrolase</keyword>
<keyword evidence="5" id="KW-1185">Reference proteome</keyword>
<dbReference type="GO" id="GO:0046872">
    <property type="term" value="F:metal ion binding"/>
    <property type="evidence" value="ECO:0007669"/>
    <property type="project" value="UniProtKB-KW"/>
</dbReference>
<dbReference type="GO" id="GO:0004099">
    <property type="term" value="F:chitin deacetylase activity"/>
    <property type="evidence" value="ECO:0007669"/>
    <property type="project" value="TreeGrafter"/>
</dbReference>
<comment type="caution">
    <text evidence="4">The sequence shown here is derived from an EMBL/GenBank/DDBJ whole genome shotgun (WGS) entry which is preliminary data.</text>
</comment>
<dbReference type="InterPro" id="IPR002509">
    <property type="entry name" value="NODB_dom"/>
</dbReference>
<name>A0A8H8DFW5_9FUNG</name>
<dbReference type="GO" id="GO:0009272">
    <property type="term" value="P:fungal-type cell wall biogenesis"/>
    <property type="evidence" value="ECO:0007669"/>
    <property type="project" value="UniProtKB-ARBA"/>
</dbReference>
<proteinExistence type="predicted"/>
<gene>
    <name evidence="4" type="ORF">BJ554DRAFT_3487</name>
</gene>
<sequence length="209" mass="21041">MELTGVRPKFMRPPYGNMDQRVKFILDKMGYVPVHWNQDTNDWKYTADAVAEASRSVIRSVQEHINENFAARLGTISLQHDVAKIPASLAGPVLDQIGHAGWKVVPVTKCLNSTSWYVADEAAGASARGGSAAKAVAQAGGNSSSSNAAAAAAAVAVASGNSSGPAAAKSAPAAPITAGPAESGAGRVAAVYASSAAVVGSAVAVAVAL</sequence>
<evidence type="ECO:0000313" key="5">
    <source>
        <dbReference type="Proteomes" id="UP000673691"/>
    </source>
</evidence>
<dbReference type="PANTHER" id="PTHR10587:SF133">
    <property type="entry name" value="CHITIN DEACETYLASE 1-RELATED"/>
    <property type="match status" value="1"/>
</dbReference>
<organism evidence="4 5">
    <name type="scientific">Olpidium bornovanus</name>
    <dbReference type="NCBI Taxonomy" id="278681"/>
    <lineage>
        <taxon>Eukaryota</taxon>
        <taxon>Fungi</taxon>
        <taxon>Fungi incertae sedis</taxon>
        <taxon>Olpidiomycota</taxon>
        <taxon>Olpidiomycotina</taxon>
        <taxon>Olpidiomycetes</taxon>
        <taxon>Olpidiales</taxon>
        <taxon>Olpidiaceae</taxon>
        <taxon>Olpidium</taxon>
    </lineage>
</organism>
<evidence type="ECO:0000256" key="2">
    <source>
        <dbReference type="ARBA" id="ARBA00022801"/>
    </source>
</evidence>
<feature type="domain" description="NodB homology" evidence="3">
    <location>
        <begin position="1"/>
        <end position="105"/>
    </location>
</feature>
<evidence type="ECO:0000313" key="4">
    <source>
        <dbReference type="EMBL" id="KAG5456696.1"/>
    </source>
</evidence>
<dbReference type="SUPFAM" id="SSF88713">
    <property type="entry name" value="Glycoside hydrolase/deacetylase"/>
    <property type="match status" value="1"/>
</dbReference>
<dbReference type="PROSITE" id="PS51677">
    <property type="entry name" value="NODB"/>
    <property type="match status" value="1"/>
</dbReference>
<dbReference type="AlphaFoldDB" id="A0A8H8DFW5"/>
<dbReference type="GO" id="GO:0016020">
    <property type="term" value="C:membrane"/>
    <property type="evidence" value="ECO:0007669"/>
    <property type="project" value="TreeGrafter"/>
</dbReference>
<evidence type="ECO:0000256" key="1">
    <source>
        <dbReference type="ARBA" id="ARBA00022723"/>
    </source>
</evidence>
<accession>A0A8H8DFW5</accession>